<protein>
    <submittedName>
        <fullName evidence="2">Uncharacterized protein</fullName>
    </submittedName>
</protein>
<gene>
    <name evidence="2" type="ORF">KY290_025880</name>
</gene>
<sequence>MTQDNLHILDPFLESKSVYNQGNKLSTTLQPYNEQKHDDIEFQTFENITNDNFPCSPPLWMTQRALSETETQASTPCYDYFGHPFPGSRLQVIKSGRRHLMEMIQDLPESSFELSLKDIVDDQERIKECQQATTVEGTNQKARMPQQRKTLKRSQISRSESMDSGVFLLKMFLPTSIGSKKKLKTRNYSNVASKTSVDESEKSVNKDWWKIMYVIIKENKYSRSIKKSMSANSNSKNRSHQWRIYEGLWGCHATPELRRKLYIDIGWLKATAQRGNKEDASFSLAEQIEEYNT</sequence>
<reference evidence="2 3" key="1">
    <citation type="journal article" date="2021" name="bioRxiv">
        <title>Chromosome-scale and haplotype-resolved genome assembly of a tetraploid potato cultivar.</title>
        <authorList>
            <person name="Sun H."/>
            <person name="Jiao W.-B."/>
            <person name="Krause K."/>
            <person name="Campoy J.A."/>
            <person name="Goel M."/>
            <person name="Folz-Donahue K."/>
            <person name="Kukat C."/>
            <person name="Huettel B."/>
            <person name="Schneeberger K."/>
        </authorList>
    </citation>
    <scope>NUCLEOTIDE SEQUENCE [LARGE SCALE GENOMIC DNA]</scope>
    <source>
        <strain evidence="2">SolTubOtavaFocal</strain>
        <tissue evidence="2">Leaves</tissue>
    </source>
</reference>
<feature type="region of interest" description="Disordered" evidence="1">
    <location>
        <begin position="134"/>
        <end position="156"/>
    </location>
</feature>
<accession>A0ABQ7UUU3</accession>
<keyword evidence="3" id="KW-1185">Reference proteome</keyword>
<organism evidence="2 3">
    <name type="scientific">Solanum tuberosum</name>
    <name type="common">Potato</name>
    <dbReference type="NCBI Taxonomy" id="4113"/>
    <lineage>
        <taxon>Eukaryota</taxon>
        <taxon>Viridiplantae</taxon>
        <taxon>Streptophyta</taxon>
        <taxon>Embryophyta</taxon>
        <taxon>Tracheophyta</taxon>
        <taxon>Spermatophyta</taxon>
        <taxon>Magnoliopsida</taxon>
        <taxon>eudicotyledons</taxon>
        <taxon>Gunneridae</taxon>
        <taxon>Pentapetalae</taxon>
        <taxon>asterids</taxon>
        <taxon>lamiids</taxon>
        <taxon>Solanales</taxon>
        <taxon>Solanaceae</taxon>
        <taxon>Solanoideae</taxon>
        <taxon>Solaneae</taxon>
        <taxon>Solanum</taxon>
    </lineage>
</organism>
<evidence type="ECO:0000313" key="3">
    <source>
        <dbReference type="Proteomes" id="UP000826656"/>
    </source>
</evidence>
<dbReference type="PANTHER" id="PTHR34193">
    <property type="entry name" value="OS11G0199801 PROTEIN"/>
    <property type="match status" value="1"/>
</dbReference>
<comment type="caution">
    <text evidence="2">The sequence shown here is derived from an EMBL/GenBank/DDBJ whole genome shotgun (WGS) entry which is preliminary data.</text>
</comment>
<proteinExistence type="predicted"/>
<dbReference type="Proteomes" id="UP000826656">
    <property type="component" value="Unassembled WGS sequence"/>
</dbReference>
<evidence type="ECO:0000313" key="2">
    <source>
        <dbReference type="EMBL" id="KAH0755610.1"/>
    </source>
</evidence>
<dbReference type="PANTHER" id="PTHR34193:SF19">
    <property type="entry name" value="PENTATRICOPEPTIDE REPEAT-CONTAINING PROTEIN"/>
    <property type="match status" value="1"/>
</dbReference>
<name>A0ABQ7UUU3_SOLTU</name>
<dbReference type="EMBL" id="JAIVGD010000018">
    <property type="protein sequence ID" value="KAH0755610.1"/>
    <property type="molecule type" value="Genomic_DNA"/>
</dbReference>
<evidence type="ECO:0000256" key="1">
    <source>
        <dbReference type="SAM" id="MobiDB-lite"/>
    </source>
</evidence>